<sequence>MNLKNSLAGAYGTQNYKMLCCVPTLKRCLANLLHKSARKRWNYILKCLKVIEEVSSRLAF</sequence>
<evidence type="ECO:0000313" key="1">
    <source>
        <dbReference type="EMBL" id="EFR46674.1"/>
    </source>
</evidence>
<reference evidence="2" key="1">
    <citation type="journal article" date="2014" name="Genome Announc.">
        <title>Draft genome sequences of six enterohepatic helicobacter species isolated from humans and one from rhesus macaques.</title>
        <authorList>
            <person name="Shen Z."/>
            <person name="Sheh A."/>
            <person name="Young S.K."/>
            <person name="Abouelliel A."/>
            <person name="Ward D.V."/>
            <person name="Earl A.M."/>
            <person name="Fox J.G."/>
        </authorList>
    </citation>
    <scope>NUCLEOTIDE SEQUENCE [LARGE SCALE GENOMIC DNA]</scope>
    <source>
        <strain evidence="2">CCUG 18818</strain>
    </source>
</reference>
<dbReference type="EMBL" id="DS990392">
    <property type="protein sequence ID" value="EFR46674.1"/>
    <property type="molecule type" value="Genomic_DNA"/>
</dbReference>
<keyword evidence="2" id="KW-1185">Reference proteome</keyword>
<protein>
    <submittedName>
        <fullName evidence="1">Uncharacterized protein</fullName>
    </submittedName>
</protein>
<name>A0ABN0BAT9_9HELI</name>
<evidence type="ECO:0000313" key="2">
    <source>
        <dbReference type="Proteomes" id="UP000005755"/>
    </source>
</evidence>
<dbReference type="Proteomes" id="UP000005755">
    <property type="component" value="Unassembled WGS sequence"/>
</dbReference>
<gene>
    <name evidence="1" type="ORF">HCCG_01221</name>
</gene>
<organism evidence="1 2">
    <name type="scientific">Helicobacter cinaedi CCUG 18818 = ATCC BAA-847</name>
    <dbReference type="NCBI Taxonomy" id="537971"/>
    <lineage>
        <taxon>Bacteria</taxon>
        <taxon>Pseudomonadati</taxon>
        <taxon>Campylobacterota</taxon>
        <taxon>Epsilonproteobacteria</taxon>
        <taxon>Campylobacterales</taxon>
        <taxon>Helicobacteraceae</taxon>
        <taxon>Helicobacter</taxon>
    </lineage>
</organism>
<accession>A0ABN0BAT9</accession>
<proteinExistence type="predicted"/>